<comment type="caution">
    <text evidence="6">The sequence shown here is derived from an EMBL/GenBank/DDBJ whole genome shotgun (WGS) entry which is preliminary data.</text>
</comment>
<dbReference type="PANTHER" id="PTHR32308:SF10">
    <property type="entry name" value="CITRATE LYASE SUBUNIT BETA"/>
    <property type="match status" value="1"/>
</dbReference>
<proteinExistence type="inferred from homology"/>
<comment type="cofactor">
    <cofactor evidence="1">
        <name>Mg(2+)</name>
        <dbReference type="ChEBI" id="CHEBI:18420"/>
    </cofactor>
</comment>
<dbReference type="InterPro" id="IPR040442">
    <property type="entry name" value="Pyrv_kinase-like_dom_sf"/>
</dbReference>
<dbReference type="SUPFAM" id="SSF51621">
    <property type="entry name" value="Phosphoenolpyruvate/pyruvate domain"/>
    <property type="match status" value="1"/>
</dbReference>
<organism evidence="6 7">
    <name type="scientific">Jiella mangrovi</name>
    <dbReference type="NCBI Taxonomy" id="2821407"/>
    <lineage>
        <taxon>Bacteria</taxon>
        <taxon>Pseudomonadati</taxon>
        <taxon>Pseudomonadota</taxon>
        <taxon>Alphaproteobacteria</taxon>
        <taxon>Hyphomicrobiales</taxon>
        <taxon>Aurantimonadaceae</taxon>
        <taxon>Jiella</taxon>
    </lineage>
</organism>
<dbReference type="PIRSF" id="PIRSF015582">
    <property type="entry name" value="Cit_lyase_B"/>
    <property type="match status" value="1"/>
</dbReference>
<dbReference type="Gene3D" id="3.20.20.60">
    <property type="entry name" value="Phosphoenolpyruvate-binding domains"/>
    <property type="match status" value="1"/>
</dbReference>
<dbReference type="InterPro" id="IPR015813">
    <property type="entry name" value="Pyrv/PenolPyrv_kinase-like_dom"/>
</dbReference>
<comment type="similarity">
    <text evidence="2">Belongs to the HpcH/HpaI aldolase family.</text>
</comment>
<dbReference type="PANTHER" id="PTHR32308">
    <property type="entry name" value="LYASE BETA SUBUNIT, PUTATIVE (AFU_ORTHOLOGUE AFUA_4G13030)-RELATED"/>
    <property type="match status" value="1"/>
</dbReference>
<feature type="domain" description="HpcH/HpaI aldolase/citrate lyase" evidence="5">
    <location>
        <begin position="9"/>
        <end position="224"/>
    </location>
</feature>
<evidence type="ECO:0000256" key="4">
    <source>
        <dbReference type="ARBA" id="ARBA00022842"/>
    </source>
</evidence>
<dbReference type="InterPro" id="IPR011206">
    <property type="entry name" value="Citrate_lyase_beta/mcl1/mcl2"/>
</dbReference>
<name>A0ABS4BBC0_9HYPH</name>
<keyword evidence="4" id="KW-0460">Magnesium</keyword>
<evidence type="ECO:0000313" key="7">
    <source>
        <dbReference type="Proteomes" id="UP000678276"/>
    </source>
</evidence>
<dbReference type="GO" id="GO:0016829">
    <property type="term" value="F:lyase activity"/>
    <property type="evidence" value="ECO:0007669"/>
    <property type="project" value="UniProtKB-KW"/>
</dbReference>
<dbReference type="EMBL" id="JAGJCF010000001">
    <property type="protein sequence ID" value="MBP0614048.1"/>
    <property type="molecule type" value="Genomic_DNA"/>
</dbReference>
<keyword evidence="3" id="KW-0479">Metal-binding</keyword>
<keyword evidence="6" id="KW-0456">Lyase</keyword>
<gene>
    <name evidence="6" type="ORF">J6595_00410</name>
</gene>
<evidence type="ECO:0000256" key="1">
    <source>
        <dbReference type="ARBA" id="ARBA00001946"/>
    </source>
</evidence>
<reference evidence="6 7" key="1">
    <citation type="submission" date="2021-04" db="EMBL/GenBank/DDBJ databases">
        <title>Whole genome sequence of Jiella sp. KSK16Y-1.</title>
        <authorList>
            <person name="Tuo L."/>
        </authorList>
    </citation>
    <scope>NUCLEOTIDE SEQUENCE [LARGE SCALE GENOMIC DNA]</scope>
    <source>
        <strain evidence="6 7">KSK16Y-1</strain>
    </source>
</reference>
<protein>
    <submittedName>
        <fullName evidence="6">CoA ester lyase</fullName>
    </submittedName>
</protein>
<dbReference type="Pfam" id="PF03328">
    <property type="entry name" value="HpcH_HpaI"/>
    <property type="match status" value="1"/>
</dbReference>
<accession>A0ABS4BBC0</accession>
<evidence type="ECO:0000256" key="3">
    <source>
        <dbReference type="ARBA" id="ARBA00022723"/>
    </source>
</evidence>
<dbReference type="InterPro" id="IPR005000">
    <property type="entry name" value="Aldolase/citrate-lyase_domain"/>
</dbReference>
<evidence type="ECO:0000259" key="5">
    <source>
        <dbReference type="Pfam" id="PF03328"/>
    </source>
</evidence>
<keyword evidence="7" id="KW-1185">Reference proteome</keyword>
<dbReference type="Proteomes" id="UP000678276">
    <property type="component" value="Unassembled WGS sequence"/>
</dbReference>
<evidence type="ECO:0000256" key="2">
    <source>
        <dbReference type="ARBA" id="ARBA00005568"/>
    </source>
</evidence>
<evidence type="ECO:0000313" key="6">
    <source>
        <dbReference type="EMBL" id="MBP0614048.1"/>
    </source>
</evidence>
<sequence length="294" mass="32008">MGRDQMLLRSLLFVPAANGRALEKSDGLPADGLIYDLEDSVAPEAKDEARERLREHLGKSRFAGIRIVRVNPLVLREGTEDLLMARGAGVDAVLLPKVEGADALNEAARALDEMDAPAKLRLWAMIETPRGILKAEKIARKGVRGRLSAFVVGPNDIRLATNVRPGPERTELLPWLMQIVLAAKANGIDVLDGVYGDFRDAEGFARECDAGRRMGFDGKTLIHPSQIAPANAAFGPSDAEIAEAERIAAAFERPENADRGVIQIDGRMIERLHLTEARRVLAQRDAIVARSATN</sequence>